<feature type="transmembrane region" description="Helical" evidence="7">
    <location>
        <begin position="53"/>
        <end position="74"/>
    </location>
</feature>
<feature type="coiled-coil region" evidence="6">
    <location>
        <begin position="391"/>
        <end position="444"/>
    </location>
</feature>
<dbReference type="InterPro" id="IPR024862">
    <property type="entry name" value="TRPV"/>
</dbReference>
<dbReference type="Proteomes" id="UP000243217">
    <property type="component" value="Unassembled WGS sequence"/>
</dbReference>
<keyword evidence="2 7" id="KW-0812">Transmembrane</keyword>
<name>A0A1V9ZZ29_9STRA</name>
<dbReference type="GO" id="GO:0098703">
    <property type="term" value="P:calcium ion import across plasma membrane"/>
    <property type="evidence" value="ECO:0007669"/>
    <property type="project" value="TreeGrafter"/>
</dbReference>
<comment type="caution">
    <text evidence="9">The sequence shown here is derived from an EMBL/GenBank/DDBJ whole genome shotgun (WGS) entry which is preliminary data.</text>
</comment>
<evidence type="ECO:0000256" key="5">
    <source>
        <dbReference type="ARBA" id="ARBA00023136"/>
    </source>
</evidence>
<protein>
    <recommendedName>
        <fullName evidence="8">Ion transport domain-containing protein</fullName>
    </recommendedName>
</protein>
<evidence type="ECO:0000256" key="1">
    <source>
        <dbReference type="ARBA" id="ARBA00004141"/>
    </source>
</evidence>
<keyword evidence="10" id="KW-1185">Reference proteome</keyword>
<evidence type="ECO:0000256" key="6">
    <source>
        <dbReference type="SAM" id="Coils"/>
    </source>
</evidence>
<evidence type="ECO:0000256" key="4">
    <source>
        <dbReference type="ARBA" id="ARBA00022989"/>
    </source>
</evidence>
<dbReference type="InterPro" id="IPR005821">
    <property type="entry name" value="Ion_trans_dom"/>
</dbReference>
<feature type="transmembrane region" description="Helical" evidence="7">
    <location>
        <begin position="196"/>
        <end position="216"/>
    </location>
</feature>
<dbReference type="PANTHER" id="PTHR10582">
    <property type="entry name" value="TRANSIENT RECEPTOR POTENTIAL ION CHANNEL PROTEIN"/>
    <property type="match status" value="1"/>
</dbReference>
<feature type="domain" description="Ion transport" evidence="8">
    <location>
        <begin position="134"/>
        <end position="349"/>
    </location>
</feature>
<dbReference type="AlphaFoldDB" id="A0A1V9ZZ29"/>
<keyword evidence="4 7" id="KW-1133">Transmembrane helix</keyword>
<dbReference type="EMBL" id="JNBS01000949">
    <property type="protein sequence ID" value="OQS03257.1"/>
    <property type="molecule type" value="Genomic_DNA"/>
</dbReference>
<dbReference type="STRING" id="74557.A0A1V9ZZ29"/>
<keyword evidence="3" id="KW-0677">Repeat</keyword>
<sequence length="463" mass="53760">MQLKWECFGRRFYYFQLFGSIILLMSTTIEISLVNTNLNNQTSVDPMTFCAYVFIWMELVAISIGAMLFSYFYFTIKNITYFCLANLISHGRDLKNDYDIQNFRINFREKPIGKKLIILLDNWENQHYFFEVLWCSIIFFLATLTSGLLMLALLPKVESPINTTLDQFLQINAIMQLTMASGFMLWELCQLRGSPYAYLTSFWNYSQLFTYIVVLLKPLGIFDEDLNWFNGLITFLLVHQKLAPIISMALEMLKDVRNFLIMYSVFQMGLTCIYYSLLQGQPGFTSFHTAFVSTYLIMFGLANSDVMLYTLEYPKQYVLTIFFMLHYLAVVIVLLNILIATMASTSQTILDQVEEHVRLNNIRSIVITELAIPISWRWKIHRQILLRLDRCELLENKVKRQSGRLNETSNDGEGLSKASSDNASSQSQQQINELLAQNEQLRKQQDVILGLLEQINIKLNAQS</sequence>
<keyword evidence="5 7" id="KW-0472">Membrane</keyword>
<evidence type="ECO:0000313" key="9">
    <source>
        <dbReference type="EMBL" id="OQS03257.1"/>
    </source>
</evidence>
<accession>A0A1V9ZZ29</accession>
<evidence type="ECO:0000256" key="2">
    <source>
        <dbReference type="ARBA" id="ARBA00022692"/>
    </source>
</evidence>
<evidence type="ECO:0000256" key="3">
    <source>
        <dbReference type="ARBA" id="ARBA00022737"/>
    </source>
</evidence>
<comment type="subcellular location">
    <subcellularLocation>
        <location evidence="1">Membrane</location>
        <topology evidence="1">Multi-pass membrane protein</topology>
    </subcellularLocation>
</comment>
<feature type="transmembrane region" description="Helical" evidence="7">
    <location>
        <begin position="167"/>
        <end position="189"/>
    </location>
</feature>
<evidence type="ECO:0000256" key="7">
    <source>
        <dbReference type="SAM" id="Phobius"/>
    </source>
</evidence>
<feature type="transmembrane region" description="Helical" evidence="7">
    <location>
        <begin position="132"/>
        <end position="155"/>
    </location>
</feature>
<organism evidence="9 10">
    <name type="scientific">Thraustotheca clavata</name>
    <dbReference type="NCBI Taxonomy" id="74557"/>
    <lineage>
        <taxon>Eukaryota</taxon>
        <taxon>Sar</taxon>
        <taxon>Stramenopiles</taxon>
        <taxon>Oomycota</taxon>
        <taxon>Saprolegniomycetes</taxon>
        <taxon>Saprolegniales</taxon>
        <taxon>Achlyaceae</taxon>
        <taxon>Thraustotheca</taxon>
    </lineage>
</organism>
<proteinExistence type="predicted"/>
<keyword evidence="6" id="KW-0175">Coiled coil</keyword>
<feature type="transmembrane region" description="Helical" evidence="7">
    <location>
        <begin position="290"/>
        <end position="311"/>
    </location>
</feature>
<dbReference type="GO" id="GO:0005216">
    <property type="term" value="F:monoatomic ion channel activity"/>
    <property type="evidence" value="ECO:0007669"/>
    <property type="project" value="InterPro"/>
</dbReference>
<reference evidence="9 10" key="1">
    <citation type="journal article" date="2014" name="Genome Biol. Evol.">
        <title>The secreted proteins of Achlya hypogyna and Thraustotheca clavata identify the ancestral oomycete secretome and reveal gene acquisitions by horizontal gene transfer.</title>
        <authorList>
            <person name="Misner I."/>
            <person name="Blouin N."/>
            <person name="Leonard G."/>
            <person name="Richards T.A."/>
            <person name="Lane C.E."/>
        </authorList>
    </citation>
    <scope>NUCLEOTIDE SEQUENCE [LARGE SCALE GENOMIC DNA]</scope>
    <source>
        <strain evidence="9 10">ATCC 34112</strain>
    </source>
</reference>
<gene>
    <name evidence="9" type="ORF">THRCLA_04448</name>
</gene>
<dbReference type="GO" id="GO:0005886">
    <property type="term" value="C:plasma membrane"/>
    <property type="evidence" value="ECO:0007669"/>
    <property type="project" value="TreeGrafter"/>
</dbReference>
<feature type="transmembrane region" description="Helical" evidence="7">
    <location>
        <begin position="12"/>
        <end position="33"/>
    </location>
</feature>
<feature type="transmembrane region" description="Helical" evidence="7">
    <location>
        <begin position="318"/>
        <end position="339"/>
    </location>
</feature>
<dbReference type="Pfam" id="PF00520">
    <property type="entry name" value="Ion_trans"/>
    <property type="match status" value="1"/>
</dbReference>
<evidence type="ECO:0000259" key="8">
    <source>
        <dbReference type="Pfam" id="PF00520"/>
    </source>
</evidence>
<dbReference type="PANTHER" id="PTHR10582:SF2">
    <property type="entry name" value="INACTIVE"/>
    <property type="match status" value="1"/>
</dbReference>
<evidence type="ECO:0000313" key="10">
    <source>
        <dbReference type="Proteomes" id="UP000243217"/>
    </source>
</evidence>
<feature type="transmembrane region" description="Helical" evidence="7">
    <location>
        <begin position="259"/>
        <end position="278"/>
    </location>
</feature>